<reference evidence="4 5" key="1">
    <citation type="journal article" date="2015" name="Nature">
        <title>rRNA introns, odd ribosomes, and small enigmatic genomes across a large radiation of phyla.</title>
        <authorList>
            <person name="Brown C.T."/>
            <person name="Hug L.A."/>
            <person name="Thomas B.C."/>
            <person name="Sharon I."/>
            <person name="Castelle C.J."/>
            <person name="Singh A."/>
            <person name="Wilkins M.J."/>
            <person name="Williams K.H."/>
            <person name="Banfield J.F."/>
        </authorList>
    </citation>
    <scope>NUCLEOTIDE SEQUENCE [LARGE SCALE GENOMIC DNA]</scope>
</reference>
<dbReference type="CDD" id="cd01310">
    <property type="entry name" value="TatD_DNAse"/>
    <property type="match status" value="1"/>
</dbReference>
<dbReference type="GO" id="GO:0005829">
    <property type="term" value="C:cytosol"/>
    <property type="evidence" value="ECO:0007669"/>
    <property type="project" value="TreeGrafter"/>
</dbReference>
<dbReference type="SUPFAM" id="SSF51556">
    <property type="entry name" value="Metallo-dependent hydrolases"/>
    <property type="match status" value="1"/>
</dbReference>
<feature type="binding site" evidence="3">
    <location>
        <position position="7"/>
    </location>
    <ligand>
        <name>a divalent metal cation</name>
        <dbReference type="ChEBI" id="CHEBI:60240"/>
        <label>1</label>
    </ligand>
</feature>
<dbReference type="InterPro" id="IPR018228">
    <property type="entry name" value="DNase_TatD-rel_CS"/>
</dbReference>
<organism evidence="4 5">
    <name type="scientific">candidate division Kazan bacterium GW2011_GWB1_52_7</name>
    <dbReference type="NCBI Taxonomy" id="1620414"/>
    <lineage>
        <taxon>Bacteria</taxon>
        <taxon>Bacteria division Kazan-3B-28</taxon>
    </lineage>
</organism>
<evidence type="ECO:0000256" key="2">
    <source>
        <dbReference type="ARBA" id="ARBA00022801"/>
    </source>
</evidence>
<dbReference type="InterPro" id="IPR032466">
    <property type="entry name" value="Metal_Hydrolase"/>
</dbReference>
<dbReference type="NCBIfam" id="TIGR00010">
    <property type="entry name" value="YchF/TatD family DNA exonuclease"/>
    <property type="match status" value="1"/>
</dbReference>
<dbReference type="PANTHER" id="PTHR46124:SF2">
    <property type="entry name" value="D-AMINOACYL-TRNA DEACYLASE"/>
    <property type="match status" value="1"/>
</dbReference>
<feature type="binding site" evidence="3">
    <location>
        <position position="92"/>
    </location>
    <ligand>
        <name>a divalent metal cation</name>
        <dbReference type="ChEBI" id="CHEBI:60240"/>
        <label>1</label>
    </ligand>
</feature>
<dbReference type="GO" id="GO:0046872">
    <property type="term" value="F:metal ion binding"/>
    <property type="evidence" value="ECO:0007669"/>
    <property type="project" value="UniProtKB-KW"/>
</dbReference>
<dbReference type="PANTHER" id="PTHR46124">
    <property type="entry name" value="D-AMINOACYL-TRNA DEACYLASE"/>
    <property type="match status" value="1"/>
</dbReference>
<evidence type="ECO:0000313" key="5">
    <source>
        <dbReference type="Proteomes" id="UP000034913"/>
    </source>
</evidence>
<dbReference type="Pfam" id="PF01026">
    <property type="entry name" value="TatD_DNase"/>
    <property type="match status" value="1"/>
</dbReference>
<dbReference type="PROSITE" id="PS01137">
    <property type="entry name" value="TATD_1"/>
    <property type="match status" value="1"/>
</dbReference>
<evidence type="ECO:0000313" key="4">
    <source>
        <dbReference type="EMBL" id="KKW27150.1"/>
    </source>
</evidence>
<dbReference type="EMBL" id="LCRB01000001">
    <property type="protein sequence ID" value="KKW27150.1"/>
    <property type="molecule type" value="Genomic_DNA"/>
</dbReference>
<keyword evidence="2 4" id="KW-0378">Hydrolase</keyword>
<evidence type="ECO:0000256" key="3">
    <source>
        <dbReference type="PIRSR" id="PIRSR005902-1"/>
    </source>
</evidence>
<dbReference type="InterPro" id="IPR001130">
    <property type="entry name" value="TatD-like"/>
</dbReference>
<dbReference type="GO" id="GO:0016788">
    <property type="term" value="F:hydrolase activity, acting on ester bonds"/>
    <property type="evidence" value="ECO:0007669"/>
    <property type="project" value="InterPro"/>
</dbReference>
<dbReference type="Gene3D" id="3.20.20.140">
    <property type="entry name" value="Metal-dependent hydrolases"/>
    <property type="match status" value="1"/>
</dbReference>
<feature type="binding site" evidence="3">
    <location>
        <position position="128"/>
    </location>
    <ligand>
        <name>a divalent metal cation</name>
        <dbReference type="ChEBI" id="CHEBI:60240"/>
        <label>2</label>
    </ligand>
</feature>
<feature type="binding site" evidence="3">
    <location>
        <position position="207"/>
    </location>
    <ligand>
        <name>a divalent metal cation</name>
        <dbReference type="ChEBI" id="CHEBI:60240"/>
        <label>1</label>
    </ligand>
</feature>
<dbReference type="Proteomes" id="UP000034913">
    <property type="component" value="Unassembled WGS sequence"/>
</dbReference>
<dbReference type="PATRIC" id="fig|1620414.3.peg.89"/>
<name>A0A0G1X8N2_UNCK3</name>
<protein>
    <submittedName>
        <fullName evidence="4">Hydrolase, TatD family</fullName>
    </submittedName>
</protein>
<feature type="binding site" evidence="3">
    <location>
        <position position="9"/>
    </location>
    <ligand>
        <name>a divalent metal cation</name>
        <dbReference type="ChEBI" id="CHEBI:60240"/>
        <label>1</label>
    </ligand>
</feature>
<feature type="binding site" evidence="3">
    <location>
        <position position="157"/>
    </location>
    <ligand>
        <name>a divalent metal cation</name>
        <dbReference type="ChEBI" id="CHEBI:60240"/>
        <label>2</label>
    </ligand>
</feature>
<sequence length="259" mass="28961">MELIDSHVHLNFPDFREDMEAVIERSLAGGLTAMVNVGTDASTSQESVNLAHRYREIYATVGVHPHSADGYTEAADTIKYLAHQPKVVAIGEIGLDYFRNLSAHDKQLDAFRAQLELAVVLEKPIVLHCRDAYTEILGVLERDYLPRLDGRLPGVIHSFAAGSAHAQRFLKLGFYIGLNNLITYPKNDSLREAVKLIPLERIIIETDCPYLPPQHLRGTRSEPLHVIEVAKMIAELKQLPLKQVAEATVANTRHIFKLS</sequence>
<dbReference type="AlphaFoldDB" id="A0A0G1X8N2"/>
<dbReference type="GO" id="GO:0004536">
    <property type="term" value="F:DNA nuclease activity"/>
    <property type="evidence" value="ECO:0007669"/>
    <property type="project" value="InterPro"/>
</dbReference>
<dbReference type="PIRSF" id="PIRSF005902">
    <property type="entry name" value="DNase_TatD"/>
    <property type="match status" value="1"/>
</dbReference>
<gene>
    <name evidence="4" type="ORF">VF00_C0001G0085</name>
</gene>
<dbReference type="InterPro" id="IPR015991">
    <property type="entry name" value="TatD/YcfH-like"/>
</dbReference>
<comment type="caution">
    <text evidence="4">The sequence shown here is derived from an EMBL/GenBank/DDBJ whole genome shotgun (WGS) entry which is preliminary data.</text>
</comment>
<proteinExistence type="predicted"/>
<dbReference type="FunFam" id="3.20.20.140:FF:000005">
    <property type="entry name" value="TatD family hydrolase"/>
    <property type="match status" value="1"/>
</dbReference>
<dbReference type="PROSITE" id="PS01091">
    <property type="entry name" value="TATD_3"/>
    <property type="match status" value="1"/>
</dbReference>
<accession>A0A0G1X8N2</accession>
<keyword evidence="1 3" id="KW-0479">Metal-binding</keyword>
<evidence type="ECO:0000256" key="1">
    <source>
        <dbReference type="ARBA" id="ARBA00022723"/>
    </source>
</evidence>